<reference evidence="3" key="1">
    <citation type="submission" date="2020-10" db="EMBL/GenBank/DDBJ databases">
        <authorList>
            <person name="Gilroy R."/>
        </authorList>
    </citation>
    <scope>NUCLEOTIDE SEQUENCE</scope>
    <source>
        <strain evidence="3">CHK195-11698</strain>
    </source>
</reference>
<dbReference type="GO" id="GO:0006446">
    <property type="term" value="P:regulation of translational initiation"/>
    <property type="evidence" value="ECO:0007669"/>
    <property type="project" value="TreeGrafter"/>
</dbReference>
<dbReference type="GO" id="GO:0005737">
    <property type="term" value="C:cytoplasm"/>
    <property type="evidence" value="ECO:0007669"/>
    <property type="project" value="TreeGrafter"/>
</dbReference>
<accession>A0A9D1HP17</accession>
<dbReference type="PANTHER" id="PTHR16301">
    <property type="entry name" value="IMPACT-RELATED"/>
    <property type="match status" value="1"/>
</dbReference>
<dbReference type="InterPro" id="IPR036956">
    <property type="entry name" value="Impact_N_sf"/>
</dbReference>
<dbReference type="AlphaFoldDB" id="A0A9D1HP17"/>
<reference evidence="3" key="2">
    <citation type="journal article" date="2021" name="PeerJ">
        <title>Extensive microbial diversity within the chicken gut microbiome revealed by metagenomics and culture.</title>
        <authorList>
            <person name="Gilroy R."/>
            <person name="Ravi A."/>
            <person name="Getino M."/>
            <person name="Pursley I."/>
            <person name="Horton D.L."/>
            <person name="Alikhan N.F."/>
            <person name="Baker D."/>
            <person name="Gharbi K."/>
            <person name="Hall N."/>
            <person name="Watson M."/>
            <person name="Adriaenssens E.M."/>
            <person name="Foster-Nyarko E."/>
            <person name="Jarju S."/>
            <person name="Secka A."/>
            <person name="Antonio M."/>
            <person name="Oren A."/>
            <person name="Chaudhuri R.R."/>
            <person name="La Ragione R."/>
            <person name="Hildebrand F."/>
            <person name="Pallen M.J."/>
        </authorList>
    </citation>
    <scope>NUCLEOTIDE SEQUENCE</scope>
    <source>
        <strain evidence="3">CHK195-11698</strain>
    </source>
</reference>
<comment type="caution">
    <text evidence="3">The sequence shown here is derived from an EMBL/GenBank/DDBJ whole genome shotgun (WGS) entry which is preliminary data.</text>
</comment>
<dbReference type="PANTHER" id="PTHR16301:SF20">
    <property type="entry name" value="IMPACT FAMILY MEMBER YIGZ"/>
    <property type="match status" value="1"/>
</dbReference>
<dbReference type="Pfam" id="PF01205">
    <property type="entry name" value="Impact_N"/>
    <property type="match status" value="1"/>
</dbReference>
<dbReference type="Proteomes" id="UP000824175">
    <property type="component" value="Unassembled WGS sequence"/>
</dbReference>
<evidence type="ECO:0000256" key="1">
    <source>
        <dbReference type="ARBA" id="ARBA00007665"/>
    </source>
</evidence>
<organism evidence="3 4">
    <name type="scientific">Candidatus Fimiplasma intestinipullorum</name>
    <dbReference type="NCBI Taxonomy" id="2840825"/>
    <lineage>
        <taxon>Bacteria</taxon>
        <taxon>Bacillati</taxon>
        <taxon>Bacillota</taxon>
        <taxon>Clostridia</taxon>
        <taxon>Eubacteriales</taxon>
        <taxon>Candidatus Fimiplasma</taxon>
    </lineage>
</organism>
<evidence type="ECO:0000313" key="3">
    <source>
        <dbReference type="EMBL" id="HIU13651.1"/>
    </source>
</evidence>
<feature type="domain" description="Impact N-terminal" evidence="2">
    <location>
        <begin position="17"/>
        <end position="118"/>
    </location>
</feature>
<dbReference type="EMBL" id="DVMJ01000052">
    <property type="protein sequence ID" value="HIU13651.1"/>
    <property type="molecule type" value="Genomic_DNA"/>
</dbReference>
<sequence length="205" mass="23335">MLKSVEKTTIHEIIINKSRFIGIIEPIDDVDMVPVLLKHYQEVYPDATHYCYAYIIGPHEKANDNGEPSGTAGLPMLGVLQKNELQNVLAIVIRYFGGIKLGAGGLVRAYTQATSQALEQGEIVVKEKTPYYAFSFAYPYIGQIDHLLKTRHIPVCQKHFEMQVTYECYVPDPQLFDAISDLTRGQYEKELIRYAYIKKQEVSDE</sequence>
<name>A0A9D1HP17_9FIRM</name>
<dbReference type="InterPro" id="IPR023582">
    <property type="entry name" value="Impact"/>
</dbReference>
<evidence type="ECO:0000313" key="4">
    <source>
        <dbReference type="Proteomes" id="UP000824175"/>
    </source>
</evidence>
<proteinExistence type="inferred from homology"/>
<gene>
    <name evidence="3" type="ORF">IAD15_06230</name>
</gene>
<evidence type="ECO:0000259" key="2">
    <source>
        <dbReference type="Pfam" id="PF01205"/>
    </source>
</evidence>
<dbReference type="SUPFAM" id="SSF54211">
    <property type="entry name" value="Ribosomal protein S5 domain 2-like"/>
    <property type="match status" value="1"/>
</dbReference>
<dbReference type="InterPro" id="IPR020568">
    <property type="entry name" value="Ribosomal_Su5_D2-typ_SF"/>
</dbReference>
<protein>
    <submittedName>
        <fullName evidence="3">YigZ family protein</fullName>
    </submittedName>
</protein>
<dbReference type="PROSITE" id="PS00910">
    <property type="entry name" value="UPF0029"/>
    <property type="match status" value="1"/>
</dbReference>
<dbReference type="InterPro" id="IPR020569">
    <property type="entry name" value="UPF0029_Impact_CS"/>
</dbReference>
<comment type="similarity">
    <text evidence="1">Belongs to the IMPACT family.</text>
</comment>
<dbReference type="Gene3D" id="3.30.230.30">
    <property type="entry name" value="Impact, N-terminal domain"/>
    <property type="match status" value="1"/>
</dbReference>
<dbReference type="InterPro" id="IPR001498">
    <property type="entry name" value="Impact_N"/>
</dbReference>